<dbReference type="AlphaFoldDB" id="A0AAV2HTU1"/>
<keyword evidence="4 6" id="KW-1133">Transmembrane helix</keyword>
<evidence type="ECO:0000256" key="2">
    <source>
        <dbReference type="ARBA" id="ARBA00022448"/>
    </source>
</evidence>
<feature type="transmembrane region" description="Helical" evidence="6">
    <location>
        <begin position="96"/>
        <end position="118"/>
    </location>
</feature>
<dbReference type="GO" id="GO:0006865">
    <property type="term" value="P:amino acid transport"/>
    <property type="evidence" value="ECO:0007669"/>
    <property type="project" value="TreeGrafter"/>
</dbReference>
<feature type="transmembrane region" description="Helical" evidence="6">
    <location>
        <begin position="12"/>
        <end position="32"/>
    </location>
</feature>
<proteinExistence type="predicted"/>
<keyword evidence="3 6" id="KW-0812">Transmembrane</keyword>
<evidence type="ECO:0000256" key="5">
    <source>
        <dbReference type="ARBA" id="ARBA00023136"/>
    </source>
</evidence>
<evidence type="ECO:0000313" key="7">
    <source>
        <dbReference type="EMBL" id="CAL1537530.1"/>
    </source>
</evidence>
<keyword evidence="2" id="KW-0813">Transport</keyword>
<dbReference type="Proteomes" id="UP001497497">
    <property type="component" value="Unassembled WGS sequence"/>
</dbReference>
<sequence length="176" mass="20295">MEVLKLLDANSSGWNVLLIAFCECIAVNVYGVSRFIKDLQLMIGVKFCRCLRFNSWCQMWWKINWAIITPALVTFVIVFSASDQQIPKGYPLLVEIIAWCMMVAAFSLISLKALWNIWHEQGTLKQRVLSLLRPSVWWGPALKEHRQLVLQYIPDFVVDPEAMPMPEESKFSEDTA</sequence>
<dbReference type="InterPro" id="IPR000175">
    <property type="entry name" value="Na/ntran_symport"/>
</dbReference>
<dbReference type="PROSITE" id="PS50267">
    <property type="entry name" value="NA_NEUROTRAN_SYMP_3"/>
    <property type="match status" value="1"/>
</dbReference>
<evidence type="ECO:0000256" key="6">
    <source>
        <dbReference type="SAM" id="Phobius"/>
    </source>
</evidence>
<evidence type="ECO:0000256" key="3">
    <source>
        <dbReference type="ARBA" id="ARBA00022692"/>
    </source>
</evidence>
<reference evidence="7 8" key="1">
    <citation type="submission" date="2024-04" db="EMBL/GenBank/DDBJ databases">
        <authorList>
            <consortium name="Genoscope - CEA"/>
            <person name="William W."/>
        </authorList>
    </citation>
    <scope>NUCLEOTIDE SEQUENCE [LARGE SCALE GENOMIC DNA]</scope>
</reference>
<dbReference type="PANTHER" id="PTHR11616:SF240">
    <property type="entry name" value="BLOATED TUBULES, ISOFORM B-RELATED"/>
    <property type="match status" value="1"/>
</dbReference>
<evidence type="ECO:0000313" key="8">
    <source>
        <dbReference type="Proteomes" id="UP001497497"/>
    </source>
</evidence>
<comment type="subcellular location">
    <subcellularLocation>
        <location evidence="1">Membrane</location>
        <topology evidence="1">Multi-pass membrane protein</topology>
    </subcellularLocation>
</comment>
<dbReference type="Pfam" id="PF00209">
    <property type="entry name" value="SNF"/>
    <property type="match status" value="1"/>
</dbReference>
<organism evidence="7 8">
    <name type="scientific">Lymnaea stagnalis</name>
    <name type="common">Great pond snail</name>
    <name type="synonym">Helix stagnalis</name>
    <dbReference type="NCBI Taxonomy" id="6523"/>
    <lineage>
        <taxon>Eukaryota</taxon>
        <taxon>Metazoa</taxon>
        <taxon>Spiralia</taxon>
        <taxon>Lophotrochozoa</taxon>
        <taxon>Mollusca</taxon>
        <taxon>Gastropoda</taxon>
        <taxon>Heterobranchia</taxon>
        <taxon>Euthyneura</taxon>
        <taxon>Panpulmonata</taxon>
        <taxon>Hygrophila</taxon>
        <taxon>Lymnaeoidea</taxon>
        <taxon>Lymnaeidae</taxon>
        <taxon>Lymnaea</taxon>
    </lineage>
</organism>
<feature type="non-terminal residue" evidence="7">
    <location>
        <position position="176"/>
    </location>
</feature>
<evidence type="ECO:0000256" key="1">
    <source>
        <dbReference type="ARBA" id="ARBA00004141"/>
    </source>
</evidence>
<feature type="transmembrane region" description="Helical" evidence="6">
    <location>
        <begin position="59"/>
        <end position="81"/>
    </location>
</feature>
<keyword evidence="8" id="KW-1185">Reference proteome</keyword>
<dbReference type="InterPro" id="IPR037272">
    <property type="entry name" value="SNS_sf"/>
</dbReference>
<dbReference type="PANTHER" id="PTHR11616">
    <property type="entry name" value="SODIUM/CHLORIDE DEPENDENT TRANSPORTER"/>
    <property type="match status" value="1"/>
</dbReference>
<keyword evidence="5 6" id="KW-0472">Membrane</keyword>
<dbReference type="EMBL" id="CAXITT010000266">
    <property type="protein sequence ID" value="CAL1537530.1"/>
    <property type="molecule type" value="Genomic_DNA"/>
</dbReference>
<protein>
    <submittedName>
        <fullName evidence="7">Uncharacterized protein</fullName>
    </submittedName>
</protein>
<dbReference type="GO" id="GO:0035725">
    <property type="term" value="P:sodium ion transmembrane transport"/>
    <property type="evidence" value="ECO:0007669"/>
    <property type="project" value="TreeGrafter"/>
</dbReference>
<comment type="caution">
    <text evidence="7">The sequence shown here is derived from an EMBL/GenBank/DDBJ whole genome shotgun (WGS) entry which is preliminary data.</text>
</comment>
<gene>
    <name evidence="7" type="ORF">GSLYS_00011443001</name>
</gene>
<accession>A0AAV2HTU1</accession>
<evidence type="ECO:0000256" key="4">
    <source>
        <dbReference type="ARBA" id="ARBA00022989"/>
    </source>
</evidence>
<name>A0AAV2HTU1_LYMST</name>
<dbReference type="GO" id="GO:0005886">
    <property type="term" value="C:plasma membrane"/>
    <property type="evidence" value="ECO:0007669"/>
    <property type="project" value="TreeGrafter"/>
</dbReference>
<dbReference type="SUPFAM" id="SSF161070">
    <property type="entry name" value="SNF-like"/>
    <property type="match status" value="1"/>
</dbReference>